<dbReference type="Proteomes" id="UP001370348">
    <property type="component" value="Chromosome"/>
</dbReference>
<dbReference type="Gene3D" id="3.90.870.20">
    <property type="entry name" value="Carbamoyltransferase, C-terminal domain"/>
    <property type="match status" value="1"/>
</dbReference>
<dbReference type="CDD" id="cd24098">
    <property type="entry name" value="ASKHA_NBD_TobZ_N"/>
    <property type="match status" value="1"/>
</dbReference>
<feature type="domain" description="Carbamoyltransferase" evidence="2">
    <location>
        <begin position="112"/>
        <end position="341"/>
    </location>
</feature>
<dbReference type="InterPro" id="IPR003696">
    <property type="entry name" value="Carbtransf_dom"/>
</dbReference>
<dbReference type="Pfam" id="PF02543">
    <property type="entry name" value="Carbam_trans_N"/>
    <property type="match status" value="1"/>
</dbReference>
<dbReference type="PANTHER" id="PTHR34847:SF1">
    <property type="entry name" value="NODULATION PROTEIN U"/>
    <property type="match status" value="1"/>
</dbReference>
<dbReference type="SUPFAM" id="SSF53067">
    <property type="entry name" value="Actin-like ATPase domain"/>
    <property type="match status" value="1"/>
</dbReference>
<dbReference type="Gene3D" id="3.30.420.40">
    <property type="match status" value="2"/>
</dbReference>
<evidence type="ECO:0008006" key="6">
    <source>
        <dbReference type="Google" id="ProtNLM"/>
    </source>
</evidence>
<reference evidence="4 5" key="1">
    <citation type="submission" date="2021-12" db="EMBL/GenBank/DDBJ databases">
        <title>Discovery of the Pendulisporaceae a myxobacterial family with distinct sporulation behavior and unique specialized metabolism.</title>
        <authorList>
            <person name="Garcia R."/>
            <person name="Popoff A."/>
            <person name="Bader C.D."/>
            <person name="Loehr J."/>
            <person name="Walesch S."/>
            <person name="Walt C."/>
            <person name="Boldt J."/>
            <person name="Bunk B."/>
            <person name="Haeckl F.J.F.P.J."/>
            <person name="Gunesch A.P."/>
            <person name="Birkelbach J."/>
            <person name="Nuebel U."/>
            <person name="Pietschmann T."/>
            <person name="Bach T."/>
            <person name="Mueller R."/>
        </authorList>
    </citation>
    <scope>NUCLEOTIDE SEQUENCE [LARGE SCALE GENOMIC DNA]</scope>
    <source>
        <strain evidence="4 5">MSr11954</strain>
    </source>
</reference>
<dbReference type="EMBL" id="CP089984">
    <property type="protein sequence ID" value="WXB11191.1"/>
    <property type="molecule type" value="Genomic_DNA"/>
</dbReference>
<dbReference type="InterPro" id="IPR038152">
    <property type="entry name" value="Carbam_trans_C_sf"/>
</dbReference>
<dbReference type="InterPro" id="IPR031730">
    <property type="entry name" value="Carbam_trans_C"/>
</dbReference>
<comment type="similarity">
    <text evidence="1">Belongs to the NodU/CmcH family.</text>
</comment>
<evidence type="ECO:0000259" key="2">
    <source>
        <dbReference type="Pfam" id="PF02543"/>
    </source>
</evidence>
<sequence length="712" mass="78207">MTRSVLGVYFGHDPAACLLQDGRITVFIEDERLTRYKYGRPKSIGKQWPGFAGRQGYFPWAAVTYCLRTGGLSLDELDAIVVPAEWSGEGVLDYLPVRDRSRILLATEPVGAVHHFRHALSTYFASPYERAAVLVADDDGSVLGGAYEAESGYLFEGRRGVYDLLFKNRYPRAQTVRHGLGWMYHAVSDLLGFADPRLDVSEAGKTMGLAPYGGPCESLKEPWIAVEGTKLDFSGFEQWLRRSGHLERAQGGRDVMPLFDEDGRPNRAACDIAFKAQRELEDALVALARVLRKKTNARSLCLAGGVALNSVANQRILDRAHFEELFVQPASGDSGQAIGLAFWGHLALETCGFAAPPGSRAPREPEPPAIPIHPIPHAYGGREWPEDGIEALLEASGLRYRRHASPEHAADAAAAALLEGHIVGWFQGRSEYGPRSLGHRSILADPRGETTKDVVNARVKFREAFRPFAPSVLARHAGEVFDMTGESPYMLRVVPVREGWRARVPAITHVDHSARVQTVTAESSPSFHRLIHTFFERTGVPLVLNTSFNLRGMPIVESPWDALNCFVSSDMDGLFLGRFQVEPPAPSDLVFRRAVGWHLTAERPLEGGADVRVWARSRGGSSWHRDVRPALAEILANVDGQRSVAALLGSVPPEVTAHVVAELRLFLRQRALSLHLGALELPVAFPGETLSSEQARILCDRAGMISARLADL</sequence>
<name>A0ABZ2LN40_9BACT</name>
<evidence type="ECO:0000313" key="4">
    <source>
        <dbReference type="EMBL" id="WXB11191.1"/>
    </source>
</evidence>
<dbReference type="RefSeq" id="WP_394820806.1">
    <property type="nucleotide sequence ID" value="NZ_CP089984.1"/>
</dbReference>
<evidence type="ECO:0000256" key="1">
    <source>
        <dbReference type="ARBA" id="ARBA00006129"/>
    </source>
</evidence>
<gene>
    <name evidence="4" type="ORF">LZC94_25360</name>
</gene>
<evidence type="ECO:0000313" key="5">
    <source>
        <dbReference type="Proteomes" id="UP001370348"/>
    </source>
</evidence>
<organism evidence="4 5">
    <name type="scientific">Pendulispora albinea</name>
    <dbReference type="NCBI Taxonomy" id="2741071"/>
    <lineage>
        <taxon>Bacteria</taxon>
        <taxon>Pseudomonadati</taxon>
        <taxon>Myxococcota</taxon>
        <taxon>Myxococcia</taxon>
        <taxon>Myxococcales</taxon>
        <taxon>Sorangiineae</taxon>
        <taxon>Pendulisporaceae</taxon>
        <taxon>Pendulispora</taxon>
    </lineage>
</organism>
<evidence type="ECO:0000259" key="3">
    <source>
        <dbReference type="Pfam" id="PF16861"/>
    </source>
</evidence>
<feature type="domain" description="Carbamoyltransferase C-terminal" evidence="3">
    <location>
        <begin position="414"/>
        <end position="581"/>
    </location>
</feature>
<proteinExistence type="inferred from homology"/>
<dbReference type="PANTHER" id="PTHR34847">
    <property type="entry name" value="NODULATION PROTEIN U"/>
    <property type="match status" value="1"/>
</dbReference>
<protein>
    <recommendedName>
        <fullName evidence="6">Carbamoyltransferase</fullName>
    </recommendedName>
</protein>
<accession>A0ABZ2LN40</accession>
<dbReference type="InterPro" id="IPR051338">
    <property type="entry name" value="NodU/CmcH_Carbamoyltrnsfr"/>
</dbReference>
<keyword evidence="5" id="KW-1185">Reference proteome</keyword>
<dbReference type="InterPro" id="IPR043129">
    <property type="entry name" value="ATPase_NBD"/>
</dbReference>
<dbReference type="Pfam" id="PF16861">
    <property type="entry name" value="Carbam_trans_C"/>
    <property type="match status" value="1"/>
</dbReference>